<keyword evidence="8" id="KW-0067">ATP-binding</keyword>
<keyword evidence="6" id="KW-0547">Nucleotide-binding</keyword>
<evidence type="ECO:0000256" key="8">
    <source>
        <dbReference type="ARBA" id="ARBA00022840"/>
    </source>
</evidence>
<evidence type="ECO:0000256" key="3">
    <source>
        <dbReference type="ARBA" id="ARBA00013253"/>
    </source>
</evidence>
<evidence type="ECO:0000256" key="7">
    <source>
        <dbReference type="ARBA" id="ARBA00022777"/>
    </source>
</evidence>
<dbReference type="GO" id="GO:0005524">
    <property type="term" value="F:ATP binding"/>
    <property type="evidence" value="ECO:0007669"/>
    <property type="project" value="UniProtKB-KW"/>
</dbReference>
<keyword evidence="9" id="KW-0289">Folate biosynthesis</keyword>
<evidence type="ECO:0000256" key="2">
    <source>
        <dbReference type="ARBA" id="ARBA00005810"/>
    </source>
</evidence>
<dbReference type="EC" id="2.7.6.3" evidence="3"/>
<dbReference type="EMBL" id="FXTO01000016">
    <property type="protein sequence ID" value="SMO82188.1"/>
    <property type="molecule type" value="Genomic_DNA"/>
</dbReference>
<accession>A0A521EE52</accession>
<dbReference type="Pfam" id="PF01288">
    <property type="entry name" value="HPPK"/>
    <property type="match status" value="1"/>
</dbReference>
<dbReference type="CDD" id="cd00483">
    <property type="entry name" value="HPPK"/>
    <property type="match status" value="1"/>
</dbReference>
<dbReference type="OrthoDB" id="9808041at2"/>
<gene>
    <name evidence="14" type="ORF">SAMN06265173_11616</name>
</gene>
<comment type="pathway">
    <text evidence="1">Cofactor biosynthesis; tetrahydrofolate biosynthesis; 2-amino-4-hydroxy-6-hydroxymethyl-7,8-dihydropteridine diphosphate from 7,8-dihydroneopterin triphosphate: step 4/4.</text>
</comment>
<reference evidence="14 15" key="1">
    <citation type="submission" date="2017-05" db="EMBL/GenBank/DDBJ databases">
        <authorList>
            <person name="Varghese N."/>
            <person name="Submissions S."/>
        </authorList>
    </citation>
    <scope>NUCLEOTIDE SEQUENCE [LARGE SCALE GENOMIC DNA]</scope>
    <source>
        <strain evidence="14 15">DSM 29506</strain>
    </source>
</reference>
<feature type="domain" description="7,8-dihydro-6-hydroxymethylpterin-pyrophosphokinase" evidence="13">
    <location>
        <begin position="94"/>
        <end position="105"/>
    </location>
</feature>
<dbReference type="GO" id="GO:0003848">
    <property type="term" value="F:2-amino-4-hydroxy-6-hydroxymethyldihydropteridine diphosphokinase activity"/>
    <property type="evidence" value="ECO:0007669"/>
    <property type="project" value="UniProtKB-EC"/>
</dbReference>
<evidence type="ECO:0000313" key="14">
    <source>
        <dbReference type="EMBL" id="SMO82188.1"/>
    </source>
</evidence>
<organism evidence="14 15">
    <name type="scientific">Thalassovita litoralis</name>
    <dbReference type="NCBI Taxonomy" id="1010611"/>
    <lineage>
        <taxon>Bacteria</taxon>
        <taxon>Pseudomonadati</taxon>
        <taxon>Pseudomonadota</taxon>
        <taxon>Alphaproteobacteria</taxon>
        <taxon>Rhodobacterales</taxon>
        <taxon>Roseobacteraceae</taxon>
        <taxon>Thalassovita</taxon>
    </lineage>
</organism>
<dbReference type="GO" id="GO:0016301">
    <property type="term" value="F:kinase activity"/>
    <property type="evidence" value="ECO:0007669"/>
    <property type="project" value="UniProtKB-KW"/>
</dbReference>
<comment type="function">
    <text evidence="10">Catalyzes the transfer of pyrophosphate from adenosine triphosphate (ATP) to 6-hydroxymethyl-7,8-dihydropterin, an enzymatic step in folate biosynthesis pathway.</text>
</comment>
<keyword evidence="5" id="KW-0808">Transferase</keyword>
<proteinExistence type="inferred from homology"/>
<dbReference type="Proteomes" id="UP000316030">
    <property type="component" value="Unassembled WGS sequence"/>
</dbReference>
<dbReference type="RefSeq" id="WP_142493800.1">
    <property type="nucleotide sequence ID" value="NZ_FXTO01000016.1"/>
</dbReference>
<keyword evidence="15" id="KW-1185">Reference proteome</keyword>
<evidence type="ECO:0000313" key="15">
    <source>
        <dbReference type="Proteomes" id="UP000316030"/>
    </source>
</evidence>
<dbReference type="PANTHER" id="PTHR43071:SF1">
    <property type="entry name" value="2-AMINO-4-HYDROXY-6-HYDROXYMETHYLDIHYDROPTERIDINE PYROPHOSPHOKINASE"/>
    <property type="match status" value="1"/>
</dbReference>
<sequence>MTIDQEIVLALGSNQSFGAQGPGDLLRHALELLTKAGLRILRQSRFYKTPCFPAGAGPDYVNAVVTAATALPPAELLECLHRVEAELGRERQTRWAARTVDIDLIAYGQRVLPDRDTFDHWRNLPLSRQMQDAPDQLILPHPRMQDRAFVLVPMRDVAPDWFHPVLGRTVAQMCESLPKESLQEVEAI</sequence>
<keyword evidence="7 14" id="KW-0418">Kinase</keyword>
<dbReference type="GO" id="GO:0046654">
    <property type="term" value="P:tetrahydrofolate biosynthetic process"/>
    <property type="evidence" value="ECO:0007669"/>
    <property type="project" value="UniProtKB-UniPathway"/>
</dbReference>
<dbReference type="GO" id="GO:0046656">
    <property type="term" value="P:folic acid biosynthetic process"/>
    <property type="evidence" value="ECO:0007669"/>
    <property type="project" value="UniProtKB-KW"/>
</dbReference>
<evidence type="ECO:0000256" key="12">
    <source>
        <dbReference type="ARBA" id="ARBA00033413"/>
    </source>
</evidence>
<dbReference type="NCBIfam" id="TIGR01498">
    <property type="entry name" value="folK"/>
    <property type="match status" value="1"/>
</dbReference>
<dbReference type="PANTHER" id="PTHR43071">
    <property type="entry name" value="2-AMINO-4-HYDROXY-6-HYDROXYMETHYLDIHYDROPTERIDINE PYROPHOSPHOKINASE"/>
    <property type="match status" value="1"/>
</dbReference>
<name>A0A521EE52_9RHOB</name>
<evidence type="ECO:0000256" key="6">
    <source>
        <dbReference type="ARBA" id="ARBA00022741"/>
    </source>
</evidence>
<dbReference type="AlphaFoldDB" id="A0A521EE52"/>
<evidence type="ECO:0000256" key="9">
    <source>
        <dbReference type="ARBA" id="ARBA00022909"/>
    </source>
</evidence>
<comment type="similarity">
    <text evidence="2">Belongs to the HPPK family.</text>
</comment>
<evidence type="ECO:0000256" key="5">
    <source>
        <dbReference type="ARBA" id="ARBA00022679"/>
    </source>
</evidence>
<dbReference type="InterPro" id="IPR000550">
    <property type="entry name" value="Hppk"/>
</dbReference>
<protein>
    <recommendedName>
        <fullName evidence="4">2-amino-4-hydroxy-6-hydroxymethyldihydropteridine pyrophosphokinase</fullName>
        <ecNumber evidence="3">2.7.6.3</ecNumber>
    </recommendedName>
    <alternativeName>
        <fullName evidence="11">6-hydroxymethyl-7,8-dihydropterin pyrophosphokinase</fullName>
    </alternativeName>
    <alternativeName>
        <fullName evidence="12">7,8-dihydro-6-hydroxymethylpterin-pyrophosphokinase</fullName>
    </alternativeName>
</protein>
<dbReference type="InterPro" id="IPR035907">
    <property type="entry name" value="Hppk_sf"/>
</dbReference>
<dbReference type="SUPFAM" id="SSF55083">
    <property type="entry name" value="6-hydroxymethyl-7,8-dihydropterin pyrophosphokinase, HPPK"/>
    <property type="match status" value="1"/>
</dbReference>
<evidence type="ECO:0000256" key="1">
    <source>
        <dbReference type="ARBA" id="ARBA00005051"/>
    </source>
</evidence>
<evidence type="ECO:0000256" key="10">
    <source>
        <dbReference type="ARBA" id="ARBA00029409"/>
    </source>
</evidence>
<dbReference type="Gene3D" id="3.30.70.560">
    <property type="entry name" value="7,8-Dihydro-6-hydroxymethylpterin-pyrophosphokinase HPPK"/>
    <property type="match status" value="1"/>
</dbReference>
<evidence type="ECO:0000256" key="4">
    <source>
        <dbReference type="ARBA" id="ARBA00016218"/>
    </source>
</evidence>
<dbReference type="UniPathway" id="UPA00077">
    <property type="reaction ID" value="UER00155"/>
</dbReference>
<evidence type="ECO:0000259" key="13">
    <source>
        <dbReference type="PROSITE" id="PS00794"/>
    </source>
</evidence>
<dbReference type="PROSITE" id="PS00794">
    <property type="entry name" value="HPPK"/>
    <property type="match status" value="1"/>
</dbReference>
<evidence type="ECO:0000256" key="11">
    <source>
        <dbReference type="ARBA" id="ARBA00029766"/>
    </source>
</evidence>